<reference evidence="1 2" key="1">
    <citation type="submission" date="2017-03" db="EMBL/GenBank/DDBJ databases">
        <title>Draft Genome sequence of Marispirochaeta sp. strain JC444.</title>
        <authorList>
            <person name="Shivani Y."/>
            <person name="Subhash Y."/>
            <person name="Sasikala C."/>
            <person name="Ramana C."/>
        </authorList>
    </citation>
    <scope>NUCLEOTIDE SEQUENCE [LARGE SCALE GENOMIC DNA]</scope>
    <source>
        <strain evidence="1 2">JC444</strain>
    </source>
</reference>
<proteinExistence type="predicted"/>
<keyword evidence="2" id="KW-1185">Reference proteome</keyword>
<dbReference type="RefSeq" id="WP_083052504.1">
    <property type="nucleotide sequence ID" value="NZ_CAXXQO010000002.1"/>
</dbReference>
<dbReference type="STRING" id="1963862.B4O97_16395"/>
<dbReference type="Proteomes" id="UP000192343">
    <property type="component" value="Unassembled WGS sequence"/>
</dbReference>
<gene>
    <name evidence="1" type="ORF">B4O97_16395</name>
</gene>
<dbReference type="OrthoDB" id="6214753at2"/>
<evidence type="ECO:0008006" key="3">
    <source>
        <dbReference type="Google" id="ProtNLM"/>
    </source>
</evidence>
<comment type="caution">
    <text evidence="1">The sequence shown here is derived from an EMBL/GenBank/DDBJ whole genome shotgun (WGS) entry which is preliminary data.</text>
</comment>
<dbReference type="AlphaFoldDB" id="A0A1Y1RV54"/>
<accession>A0A1Y1RV54</accession>
<name>A0A1Y1RV54_9SPIO</name>
<organism evidence="1 2">
    <name type="scientific">Marispirochaeta aestuarii</name>
    <dbReference type="NCBI Taxonomy" id="1963862"/>
    <lineage>
        <taxon>Bacteria</taxon>
        <taxon>Pseudomonadati</taxon>
        <taxon>Spirochaetota</taxon>
        <taxon>Spirochaetia</taxon>
        <taxon>Spirochaetales</taxon>
        <taxon>Spirochaetaceae</taxon>
        <taxon>Marispirochaeta</taxon>
    </lineage>
</organism>
<protein>
    <recommendedName>
        <fullName evidence="3">Inorganic pyrophosphatase Ppa</fullName>
    </recommendedName>
</protein>
<evidence type="ECO:0000313" key="2">
    <source>
        <dbReference type="Proteomes" id="UP000192343"/>
    </source>
</evidence>
<evidence type="ECO:0000313" key="1">
    <source>
        <dbReference type="EMBL" id="ORC31842.1"/>
    </source>
</evidence>
<dbReference type="EMBL" id="MWQY01000023">
    <property type="protein sequence ID" value="ORC31842.1"/>
    <property type="molecule type" value="Genomic_DNA"/>
</dbReference>
<sequence length="125" mass="14662">MSIRKYLSTAPLFDITRYESEEDFTQDCIAFEGAPKKHPYDPDKLLLIIKPFSSNTTFYEFRVKDIRHAENMPSIVTDSGSNLFMARLWIRRGSMGVKYEPFEVGDTIKYYHDSELLHQVLTDRE</sequence>